<dbReference type="Gramene" id="PRQ31119">
    <property type="protein sequence ID" value="PRQ31119"/>
    <property type="gene ID" value="RchiOBHm_Chr5g0031991"/>
</dbReference>
<organism evidence="1 2">
    <name type="scientific">Rosa chinensis</name>
    <name type="common">China rose</name>
    <dbReference type="NCBI Taxonomy" id="74649"/>
    <lineage>
        <taxon>Eukaryota</taxon>
        <taxon>Viridiplantae</taxon>
        <taxon>Streptophyta</taxon>
        <taxon>Embryophyta</taxon>
        <taxon>Tracheophyta</taxon>
        <taxon>Spermatophyta</taxon>
        <taxon>Magnoliopsida</taxon>
        <taxon>eudicotyledons</taxon>
        <taxon>Gunneridae</taxon>
        <taxon>Pentapetalae</taxon>
        <taxon>rosids</taxon>
        <taxon>fabids</taxon>
        <taxon>Rosales</taxon>
        <taxon>Rosaceae</taxon>
        <taxon>Rosoideae</taxon>
        <taxon>Rosoideae incertae sedis</taxon>
        <taxon>Rosa</taxon>
    </lineage>
</organism>
<gene>
    <name evidence="1" type="ORF">RchiOBHm_Chr5g0031991</name>
</gene>
<protein>
    <submittedName>
        <fullName evidence="1">Uncharacterized protein</fullName>
    </submittedName>
</protein>
<dbReference type="AlphaFoldDB" id="A0A2P6QAB4"/>
<evidence type="ECO:0000313" key="2">
    <source>
        <dbReference type="Proteomes" id="UP000238479"/>
    </source>
</evidence>
<dbReference type="EMBL" id="PDCK01000043">
    <property type="protein sequence ID" value="PRQ31119.1"/>
    <property type="molecule type" value="Genomic_DNA"/>
</dbReference>
<name>A0A2P6QAB4_ROSCH</name>
<keyword evidence="2" id="KW-1185">Reference proteome</keyword>
<evidence type="ECO:0000313" key="1">
    <source>
        <dbReference type="EMBL" id="PRQ31119.1"/>
    </source>
</evidence>
<accession>A0A2P6QAB4</accession>
<dbReference type="Proteomes" id="UP000238479">
    <property type="component" value="Chromosome 5"/>
</dbReference>
<comment type="caution">
    <text evidence="1">The sequence shown here is derived from an EMBL/GenBank/DDBJ whole genome shotgun (WGS) entry which is preliminary data.</text>
</comment>
<reference evidence="1 2" key="1">
    <citation type="journal article" date="2018" name="Nat. Genet.">
        <title>The Rosa genome provides new insights in the design of modern roses.</title>
        <authorList>
            <person name="Bendahmane M."/>
        </authorList>
    </citation>
    <scope>NUCLEOTIDE SEQUENCE [LARGE SCALE GENOMIC DNA]</scope>
    <source>
        <strain evidence="2">cv. Old Blush</strain>
    </source>
</reference>
<proteinExistence type="predicted"/>
<sequence>MNLHQNQRQSHVEAIAIPFAALTAWRALKGTARISEGTEGRN</sequence>